<evidence type="ECO:0008006" key="3">
    <source>
        <dbReference type="Google" id="ProtNLM"/>
    </source>
</evidence>
<keyword evidence="2" id="KW-1185">Reference proteome</keyword>
<comment type="caution">
    <text evidence="1">The sequence shown here is derived from an EMBL/GenBank/DDBJ whole genome shotgun (WGS) entry which is preliminary data.</text>
</comment>
<dbReference type="PANTHER" id="PTHR37162">
    <property type="entry name" value="HAT FAMILY DIMERISATION DOMAINCONTAINING PROTEIN-RELATED"/>
    <property type="match status" value="1"/>
</dbReference>
<sequence>WLKSVPSNVYRAYCILCKREFSIAHGGNTDCRQHSCTEGHKRKERDVKTSSNLHLFFGNSSKDFKNVAGELALVFHTVKHNIGYKSMDCANKLSKDIFHDSNLAKKMSCGRTKAEAIVKNVLAQRSVQDFIDVLKDPAKSSNFFSIAADASSHKNRKIFPLVVRYFDPLSGIQNRFLDFIEQADETANATHNLIKSSLDTQKLDIKNLTSYCADNANVNYGKHNSVFKLLQEDKNVLKANCSNHICHKTCIYLMD</sequence>
<gene>
    <name evidence="1" type="ORF">B7P43_G05892</name>
</gene>
<name>A0A2J7R1D3_9NEOP</name>
<dbReference type="PANTHER" id="PTHR37162:SF10">
    <property type="entry name" value="DUF4371 DOMAIN-CONTAINING PROTEIN"/>
    <property type="match status" value="1"/>
</dbReference>
<reference evidence="1 2" key="1">
    <citation type="submission" date="2017-12" db="EMBL/GenBank/DDBJ databases">
        <title>Hemimetabolous genomes reveal molecular basis of termite eusociality.</title>
        <authorList>
            <person name="Harrison M.C."/>
            <person name="Jongepier E."/>
            <person name="Robertson H.M."/>
            <person name="Arning N."/>
            <person name="Bitard-Feildel T."/>
            <person name="Chao H."/>
            <person name="Childers C.P."/>
            <person name="Dinh H."/>
            <person name="Doddapaneni H."/>
            <person name="Dugan S."/>
            <person name="Gowin J."/>
            <person name="Greiner C."/>
            <person name="Han Y."/>
            <person name="Hu H."/>
            <person name="Hughes D.S.T."/>
            <person name="Huylmans A.-K."/>
            <person name="Kemena C."/>
            <person name="Kremer L.P.M."/>
            <person name="Lee S.L."/>
            <person name="Lopez-Ezquerra A."/>
            <person name="Mallet L."/>
            <person name="Monroy-Kuhn J.M."/>
            <person name="Moser A."/>
            <person name="Murali S.C."/>
            <person name="Muzny D.M."/>
            <person name="Otani S."/>
            <person name="Piulachs M.-D."/>
            <person name="Poelchau M."/>
            <person name="Qu J."/>
            <person name="Schaub F."/>
            <person name="Wada-Katsumata A."/>
            <person name="Worley K.C."/>
            <person name="Xie Q."/>
            <person name="Ylla G."/>
            <person name="Poulsen M."/>
            <person name="Gibbs R.A."/>
            <person name="Schal C."/>
            <person name="Richards S."/>
            <person name="Belles X."/>
            <person name="Korb J."/>
            <person name="Bornberg-Bauer E."/>
        </authorList>
    </citation>
    <scope>NUCLEOTIDE SEQUENCE [LARGE SCALE GENOMIC DNA]</scope>
    <source>
        <tissue evidence="1">Whole body</tissue>
    </source>
</reference>
<accession>A0A2J7R1D3</accession>
<dbReference type="OrthoDB" id="6159421at2759"/>
<evidence type="ECO:0000313" key="2">
    <source>
        <dbReference type="Proteomes" id="UP000235965"/>
    </source>
</evidence>
<dbReference type="Proteomes" id="UP000235965">
    <property type="component" value="Unassembled WGS sequence"/>
</dbReference>
<evidence type="ECO:0000313" key="1">
    <source>
        <dbReference type="EMBL" id="PNF34651.1"/>
    </source>
</evidence>
<proteinExistence type="predicted"/>
<dbReference type="AlphaFoldDB" id="A0A2J7R1D3"/>
<organism evidence="1 2">
    <name type="scientific">Cryptotermes secundus</name>
    <dbReference type="NCBI Taxonomy" id="105785"/>
    <lineage>
        <taxon>Eukaryota</taxon>
        <taxon>Metazoa</taxon>
        <taxon>Ecdysozoa</taxon>
        <taxon>Arthropoda</taxon>
        <taxon>Hexapoda</taxon>
        <taxon>Insecta</taxon>
        <taxon>Pterygota</taxon>
        <taxon>Neoptera</taxon>
        <taxon>Polyneoptera</taxon>
        <taxon>Dictyoptera</taxon>
        <taxon>Blattodea</taxon>
        <taxon>Blattoidea</taxon>
        <taxon>Termitoidae</taxon>
        <taxon>Kalotermitidae</taxon>
        <taxon>Cryptotermitinae</taxon>
        <taxon>Cryptotermes</taxon>
    </lineage>
</organism>
<protein>
    <recommendedName>
        <fullName evidence="3">DUF4371 domain-containing protein</fullName>
    </recommendedName>
</protein>
<feature type="non-terminal residue" evidence="1">
    <location>
        <position position="1"/>
    </location>
</feature>
<dbReference type="EMBL" id="NEVH01008208">
    <property type="protein sequence ID" value="PNF34651.1"/>
    <property type="molecule type" value="Genomic_DNA"/>
</dbReference>